<protein>
    <recommendedName>
        <fullName evidence="2">VLIG-type G domain-containing protein</fullName>
    </recommendedName>
</protein>
<dbReference type="Pfam" id="PF25974">
    <property type="entry name" value="URGCP_9th"/>
    <property type="match status" value="1"/>
</dbReference>
<comment type="similarity">
    <text evidence="1">Belongs to the TRAFAC class dynamin-like GTPase superfamily. Very large inducible GTPase (VLIG) family.</text>
</comment>
<evidence type="ECO:0000313" key="3">
    <source>
        <dbReference type="EMBL" id="KAK3083931.1"/>
    </source>
</evidence>
<dbReference type="Pfam" id="PF25496">
    <property type="entry name" value="URGCP"/>
    <property type="match status" value="1"/>
</dbReference>
<reference evidence="3" key="1">
    <citation type="submission" date="2019-08" db="EMBL/GenBank/DDBJ databases">
        <title>The improved chromosome-level genome for the pearl oyster Pinctada fucata martensii using PacBio sequencing and Hi-C.</title>
        <authorList>
            <person name="Zheng Z."/>
        </authorList>
    </citation>
    <scope>NUCLEOTIDE SEQUENCE</scope>
    <source>
        <strain evidence="3">ZZ-2019</strain>
        <tissue evidence="3">Adductor muscle</tissue>
    </source>
</reference>
<accession>A0AA89BIU9</accession>
<dbReference type="GO" id="GO:0005525">
    <property type="term" value="F:GTP binding"/>
    <property type="evidence" value="ECO:0007669"/>
    <property type="project" value="InterPro"/>
</dbReference>
<organism evidence="3 4">
    <name type="scientific">Pinctada imbricata</name>
    <name type="common">Atlantic pearl-oyster</name>
    <name type="synonym">Pinctada martensii</name>
    <dbReference type="NCBI Taxonomy" id="66713"/>
    <lineage>
        <taxon>Eukaryota</taxon>
        <taxon>Metazoa</taxon>
        <taxon>Spiralia</taxon>
        <taxon>Lophotrochozoa</taxon>
        <taxon>Mollusca</taxon>
        <taxon>Bivalvia</taxon>
        <taxon>Autobranchia</taxon>
        <taxon>Pteriomorphia</taxon>
        <taxon>Pterioida</taxon>
        <taxon>Pterioidea</taxon>
        <taxon>Pteriidae</taxon>
        <taxon>Pinctada</taxon>
    </lineage>
</organism>
<evidence type="ECO:0000313" key="4">
    <source>
        <dbReference type="Proteomes" id="UP001186944"/>
    </source>
</evidence>
<feature type="domain" description="VLIG-type G" evidence="2">
    <location>
        <begin position="682"/>
        <end position="923"/>
    </location>
</feature>
<comment type="caution">
    <text evidence="3">The sequence shown here is derived from an EMBL/GenBank/DDBJ whole genome shotgun (WGS) entry which is preliminary data.</text>
</comment>
<keyword evidence="4" id="KW-1185">Reference proteome</keyword>
<dbReference type="InterPro" id="IPR030383">
    <property type="entry name" value="G_VLIG_dom"/>
</dbReference>
<dbReference type="SUPFAM" id="SSF52540">
    <property type="entry name" value="P-loop containing nucleoside triphosphate hydrolases"/>
    <property type="match status" value="1"/>
</dbReference>
<evidence type="ECO:0000259" key="2">
    <source>
        <dbReference type="PROSITE" id="PS51717"/>
    </source>
</evidence>
<evidence type="ECO:0000256" key="1">
    <source>
        <dbReference type="ARBA" id="ARBA00006828"/>
    </source>
</evidence>
<dbReference type="InterPro" id="IPR057365">
    <property type="entry name" value="URGCP"/>
</dbReference>
<dbReference type="InterPro" id="IPR052986">
    <property type="entry name" value="VLIG_GTPase"/>
</dbReference>
<gene>
    <name evidence="3" type="ORF">FSP39_005555</name>
</gene>
<dbReference type="EMBL" id="VSWD01000013">
    <property type="protein sequence ID" value="KAK3083931.1"/>
    <property type="molecule type" value="Genomic_DNA"/>
</dbReference>
<dbReference type="PANTHER" id="PTHR14819:SF25">
    <property type="entry name" value="CHROMOSOME UNDETERMINED SCAFFOLD_52, WHOLE GENOME SHOTGUN SEQUENCE"/>
    <property type="match status" value="1"/>
</dbReference>
<dbReference type="PANTHER" id="PTHR14819">
    <property type="entry name" value="GTP-BINDING"/>
    <property type="match status" value="1"/>
</dbReference>
<dbReference type="InterPro" id="IPR027417">
    <property type="entry name" value="P-loop_NTPase"/>
</dbReference>
<sequence>MQGLECYANETSELSWDFFEKENSDFFFESLHFSTRKEDTPLKVDEKVKTLLLNLGLSEKYPGKITLHDVLSLSEEVYKKPKKEKDLAMCILRKIIESNVSFREKILAEFVKEDAKSKASSHKDSSQLHQSKRPIPSGILEMISSCHFEEEGIDQNNFHPSDIFLVIFQCCNMHLQRIVARKVALCQYALPFIFQKPGGEVYHISLWPLRDIGIGGFNQTLPTLDMKRVSFIGLGNKKPISKSKLINAFLREGNECHATFFHEDCALGQNKRIISDGVVEISWYVPNIKEDSKEKNVFSDNVISENLTVLNLRGDGQTYAKITSFLCKITDVLVFIIGLDSLNDSVYDHTLKMAHNSKKPILIITEFSSDHKTTENAFLTYHQEKGIDENIRILSLYDMKRKRKLNDNELKEHLTEQVGMSLKLIRDIVSLQDTLQYFTEGFIKDEDDGICEFGLTQAKTLMKELKDSDKRTDVLKLQDGPWYEWSQKQKDYYRIGSKDTYESSETLAEEMRILREKQVDSCRSSGQFLVKFVRTLFSFSNDMDAVLFFLTWLRQLLNERSLRILPELHKKFEDSFVRFQTDRTKENKEMMESAEKHLADSSFELGHCIREVGQIFEAFKSMTDIKNYPKEKTYIIIQRLPKIIAKLLLLGEPFECMDGDVANVPLPWVLAVGNELKKDVGKGRLFAVTVLGIQSSGKSTLLNSMFGLQFPVSAGRCTRGVFLQLLPVKSLSVDYILVIDTEGLRAPELASKELRHDNELATFVIGLGDLVIVNNKGESNTEIKEILEIVVHGFIRLKQANRELDLAQSCIMVHQNVGAIDAGNQMLHGNKTTMQHLDEMAKHVARQEKEYQIQKFDDVIRFDPSKSIYFVPDLWSGSPPMAPVNFHYSLKVTQIAEFILSHLKRKRGHSVVETFTHLKNLWKGILTQDFVFSFRNTLDVLAYSELETEVQKCIWSLKKEQSEFLIYNARQRFCKCANDDDFNECLLGLVNELKMKMNTTSTELKDDLQKFIQNSDLKEQMESWKANKMIRIDEANTDAVEIFKRKAKQTMNLCKLDLKSRTFLIKKEKQINDRALQSAEAFKGKDLPQQLLEEEFENMWGEWIKEIADELSFGQETAKLSLKLMTSLINALYKAFPSYGHLIQKGLHKSGLDSGMKCEKLVGSLVILEEHVIMQSGTTEQLCVPTDTETWKRPADNLINNLFHDADHHLASLIEQDHECTDEEFSIILGRVCQKLDKHNEYNKEFSFKPEALTYIGLHLARHCFKVFKQHNDHFYEGYSVEFRLRGYKPTAYKLFLNTVEAKANEITTAFLFCSSLKEIVLKCVMERTVEDLNLLVYEKFRERKYNLLKLLLRDLADSDKFEEYEKYLKDPESYACKYFKQTIEKDVFQEDSEGGTNKYIKWTGSCLLKLITDIERAFDRITGSPSLQSITDWLETFSIQMEEQKIAIPMHSFAHVKDRSISDSDSLRLYLKRELKETVTELEQVFRETTPDTVNWNGHSYKDFFSSVWGCKELCPWCKEPCERCVHKGNNEKHRCIQHRPDGLAGVSWIQSGELVAETCNFLVQSRATKRCGAWCKCPLPFCGVWHECRRYKDYMDEWDIETDVDLTASVYWAWFMNTYKDNLAKLFRKQCTKLPKEWSKYTKENAKRSLDSTPVEICET</sequence>
<dbReference type="PROSITE" id="PS51717">
    <property type="entry name" value="G_VLIG"/>
    <property type="match status" value="1"/>
</dbReference>
<dbReference type="Proteomes" id="UP001186944">
    <property type="component" value="Unassembled WGS sequence"/>
</dbReference>
<dbReference type="Gene3D" id="3.40.50.300">
    <property type="entry name" value="P-loop containing nucleotide triphosphate hydrolases"/>
    <property type="match status" value="1"/>
</dbReference>
<proteinExistence type="inferred from homology"/>
<dbReference type="InterPro" id="IPR058641">
    <property type="entry name" value="GVIN1_dom"/>
</dbReference>
<name>A0AA89BIU9_PINIB</name>
<dbReference type="Pfam" id="PF25683">
    <property type="entry name" value="URGCP_GTPase"/>
    <property type="match status" value="1"/>
</dbReference>